<feature type="compositionally biased region" description="Low complexity" evidence="2">
    <location>
        <begin position="38"/>
        <end position="88"/>
    </location>
</feature>
<proteinExistence type="predicted"/>
<protein>
    <submittedName>
        <fullName evidence="3">DUF349 domain-containing protein</fullName>
    </submittedName>
</protein>
<keyword evidence="1" id="KW-0175">Coiled coil</keyword>
<dbReference type="KEGG" id="hyj:FHG12_18430"/>
<evidence type="ECO:0000313" key="4">
    <source>
        <dbReference type="Proteomes" id="UP000305398"/>
    </source>
</evidence>
<feature type="coiled-coil region" evidence="1">
    <location>
        <begin position="766"/>
        <end position="827"/>
    </location>
</feature>
<accession>A0A5B8A5L4</accession>
<dbReference type="InterPro" id="IPR007139">
    <property type="entry name" value="DUF349"/>
</dbReference>
<dbReference type="Proteomes" id="UP000305398">
    <property type="component" value="Chromosome"/>
</dbReference>
<feature type="compositionally biased region" description="Basic and acidic residues" evidence="2">
    <location>
        <begin position="24"/>
        <end position="37"/>
    </location>
</feature>
<sequence length="833" mass="93531">MLPENDNTAPNHSDAASESPLSILERRLAEIRSKQDPASEPTVPAEPAAPANPPASDAPSAPIAQTPATPEPSAQSAPEPAGAGTAEASAEEVEKEQLIDNQELVINDAAHPADSLVSEPISEPQARAEAHYGAQNPGVVSAQEAEAETSASDSLAVFPESEAEAAPAAVSEQNSTPPTPEPEALTGATADVSASAPAEAEPYATTLAAFPLHSAEDIDNAPVALASLPTSDNEGAVEAAHAAEHAGEEEEEYVPETPAVDFAKLDLPAQAHYLLTLLRRSDARQNRKQIFDLYRQYETSIATDRTTARQRFVEEGGEADAFSYSGPEGHQELTKALQEFRDSRARDAKAEDEQRAKNLAHKQYLLSQLRTLVESAETKDSSARIKALQNDWKATGPVPQKDAQELWNSYHALLDIFYNNRGLFFEMKELDRRRNLEAKEVLVQRAEALVEQPSINKALQELRQLHEEWKHVGPVPNEQRDAIWNRFLQASEKVHDRKKDFLNARSEQENANLTRKTALLEQIKPFNEFQTERVNEWRAKTDELQKLKEEWDAAGLVPRDKAEQLNKQFWAAYKGFFQRKNQFFKALDEEKNGNLKRKLELCDQAEAALQNPNWEEGREIVIRLQKEWKLIGRVPEKQSDKVWNRFRTACDAFFERKHQEAKQREQQVQQVTQEQAAHLDRLADAVATLTVDQPGSLEGFRQYVADWRAFDGSTSGPRGAAERAEEKFQTLMGKYLDHVPGLSYAERNELLFQLQIDRLKSSPDAQQQLYRKEQTLRREINELENDISTLQTNLEFFARSKNANQLREEYQGRIDEAKGRIDALKKQLRIVRS</sequence>
<evidence type="ECO:0000256" key="2">
    <source>
        <dbReference type="SAM" id="MobiDB-lite"/>
    </source>
</evidence>
<dbReference type="AlphaFoldDB" id="A0A5B8A5L4"/>
<evidence type="ECO:0000256" key="1">
    <source>
        <dbReference type="SAM" id="Coils"/>
    </source>
</evidence>
<feature type="compositionally biased region" description="Low complexity" evidence="2">
    <location>
        <begin position="188"/>
        <end position="199"/>
    </location>
</feature>
<dbReference type="Pfam" id="PF03993">
    <property type="entry name" value="DUF349"/>
    <property type="match status" value="5"/>
</dbReference>
<feature type="region of interest" description="Disordered" evidence="2">
    <location>
        <begin position="1"/>
        <end position="199"/>
    </location>
</feature>
<feature type="compositionally biased region" description="Low complexity" evidence="2">
    <location>
        <begin position="141"/>
        <end position="172"/>
    </location>
</feature>
<evidence type="ECO:0000313" key="3">
    <source>
        <dbReference type="EMBL" id="QDA61953.1"/>
    </source>
</evidence>
<feature type="compositionally biased region" description="Polar residues" evidence="2">
    <location>
        <begin position="1"/>
        <end position="20"/>
    </location>
</feature>
<name>A0A5B8A5L4_9BACT</name>
<dbReference type="EMBL" id="CP040896">
    <property type="protein sequence ID" value="QDA61953.1"/>
    <property type="molecule type" value="Genomic_DNA"/>
</dbReference>
<dbReference type="RefSeq" id="WP_139517179.1">
    <property type="nucleotide sequence ID" value="NZ_CP040896.1"/>
</dbReference>
<dbReference type="OrthoDB" id="5422202at2"/>
<keyword evidence="4" id="KW-1185">Reference proteome</keyword>
<reference evidence="3 4" key="1">
    <citation type="submission" date="2019-06" db="EMBL/GenBank/DDBJ databases">
        <authorList>
            <person name="Srinivasan S."/>
        </authorList>
    </citation>
    <scope>NUCLEOTIDE SEQUENCE [LARGE SCALE GENOMIC DNA]</scope>
    <source>
        <strain evidence="3 4">17J68-5</strain>
    </source>
</reference>
<gene>
    <name evidence="3" type="ORF">FHG12_18430</name>
</gene>
<organism evidence="3 4">
    <name type="scientific">Hymenobacter jejuensis</name>
    <dbReference type="NCBI Taxonomy" id="2502781"/>
    <lineage>
        <taxon>Bacteria</taxon>
        <taxon>Pseudomonadati</taxon>
        <taxon>Bacteroidota</taxon>
        <taxon>Cytophagia</taxon>
        <taxon>Cytophagales</taxon>
        <taxon>Hymenobacteraceae</taxon>
        <taxon>Hymenobacter</taxon>
    </lineage>
</organism>